<gene>
    <name evidence="10" type="ORF">F5050DRAFT_1800623</name>
</gene>
<keyword evidence="3 8" id="KW-0349">Heme</keyword>
<dbReference type="EMBL" id="MU790692">
    <property type="protein sequence ID" value="KAJ3994639.1"/>
    <property type="molecule type" value="Genomic_DNA"/>
</dbReference>
<keyword evidence="7 8" id="KW-0503">Monooxygenase</keyword>
<dbReference type="GO" id="GO:0004497">
    <property type="term" value="F:monooxygenase activity"/>
    <property type="evidence" value="ECO:0007669"/>
    <property type="project" value="UniProtKB-KW"/>
</dbReference>
<dbReference type="PROSITE" id="PS00086">
    <property type="entry name" value="CYTOCHROME_P450"/>
    <property type="match status" value="1"/>
</dbReference>
<organism evidence="10 11">
    <name type="scientific">Lentinula boryana</name>
    <dbReference type="NCBI Taxonomy" id="40481"/>
    <lineage>
        <taxon>Eukaryota</taxon>
        <taxon>Fungi</taxon>
        <taxon>Dikarya</taxon>
        <taxon>Basidiomycota</taxon>
        <taxon>Agaricomycotina</taxon>
        <taxon>Agaricomycetes</taxon>
        <taxon>Agaricomycetidae</taxon>
        <taxon>Agaricales</taxon>
        <taxon>Marasmiineae</taxon>
        <taxon>Omphalotaceae</taxon>
        <taxon>Lentinula</taxon>
    </lineage>
</organism>
<sequence length="620" mass="70388">MSYLTPGIISITQSLVFTGLFTFSVVALRHFLAKSAGIFLPTWILVSISILGLPVLITCRILTRDWRQRHDAAALGARIAPRVKGKWFANLDLLKMMMNNYYRGYPGTLSFLSDQREPTDGLVDIMKDQGPVFNMNILWENMVFTCQPEHIQLILATDFSNYVKGERFQRNMSSVLGSGVFNSDGDMWKFHRSMTRPFFSRDKISHFDMFDRHTDSAISLMKARFRAGYAVDFQDLIGRFTLDSATEFLFGSCVNSLATGLPYPRNIAPTVVSNSTTSDSSGALLSPSNTAFSLAHDFSNAFLEAQEAVSSRERFSMIWPMLEIHKDKTAEPMKIINAFIQPIVDEAVAKMKSQNKLGETKGSVDEIDEHETLLDHLVKQTDDPVILKDETLNILIAGRDTTAATLTFVVYFLSMYPEIMQRLRNEILDKVGSSRRPTYDDIRDMKFLRAVINETLRLYPVVPFNVRQCTNATTWPSPDPAQPPIYIPAGAIVPYSVFMMHRRKDLWGPDAEVFDPDRFLDNRLKTYLAPRPFIFLPFNAGPRICLGQQFAYNEMSFILVRLIQNFTSFSHYPELCPSEFQVPPEWKSAPGRKGIDKFFPKMTLTMYSGGGLWIKAQEAN</sequence>
<keyword evidence="9" id="KW-0812">Transmembrane</keyword>
<evidence type="ECO:0000256" key="6">
    <source>
        <dbReference type="ARBA" id="ARBA00023004"/>
    </source>
</evidence>
<dbReference type="InterPro" id="IPR047146">
    <property type="entry name" value="Cyt_P450_E_CYP52_fungi"/>
</dbReference>
<proteinExistence type="inferred from homology"/>
<evidence type="ECO:0000256" key="3">
    <source>
        <dbReference type="ARBA" id="ARBA00022617"/>
    </source>
</evidence>
<dbReference type="Pfam" id="PF00067">
    <property type="entry name" value="p450"/>
    <property type="match status" value="1"/>
</dbReference>
<dbReference type="InterPro" id="IPR036396">
    <property type="entry name" value="Cyt_P450_sf"/>
</dbReference>
<comment type="caution">
    <text evidence="10">The sequence shown here is derived from an EMBL/GenBank/DDBJ whole genome shotgun (WGS) entry which is preliminary data.</text>
</comment>
<evidence type="ECO:0000256" key="7">
    <source>
        <dbReference type="ARBA" id="ARBA00023033"/>
    </source>
</evidence>
<evidence type="ECO:0000256" key="5">
    <source>
        <dbReference type="ARBA" id="ARBA00023002"/>
    </source>
</evidence>
<evidence type="ECO:0000313" key="10">
    <source>
        <dbReference type="EMBL" id="KAJ3994639.1"/>
    </source>
</evidence>
<keyword evidence="4 8" id="KW-0479">Metal-binding</keyword>
<feature type="transmembrane region" description="Helical" evidence="9">
    <location>
        <begin position="38"/>
        <end position="59"/>
    </location>
</feature>
<evidence type="ECO:0000313" key="11">
    <source>
        <dbReference type="Proteomes" id="UP001163828"/>
    </source>
</evidence>
<comment type="similarity">
    <text evidence="2 8">Belongs to the cytochrome P450 family.</text>
</comment>
<evidence type="ECO:0000256" key="8">
    <source>
        <dbReference type="RuleBase" id="RU000461"/>
    </source>
</evidence>
<dbReference type="PANTHER" id="PTHR24287">
    <property type="entry name" value="P450, PUTATIVE (EUROFUNG)-RELATED"/>
    <property type="match status" value="1"/>
</dbReference>
<dbReference type="PANTHER" id="PTHR24287:SF1">
    <property type="entry name" value="P450, PUTATIVE (EUROFUNG)-RELATED"/>
    <property type="match status" value="1"/>
</dbReference>
<dbReference type="PRINTS" id="PR00463">
    <property type="entry name" value="EP450I"/>
</dbReference>
<protein>
    <submittedName>
        <fullName evidence="10">Cytochrome P450 monooxygenase pc-1</fullName>
    </submittedName>
</protein>
<dbReference type="CDD" id="cd11063">
    <property type="entry name" value="CYP52"/>
    <property type="match status" value="1"/>
</dbReference>
<keyword evidence="5 8" id="KW-0560">Oxidoreductase</keyword>
<keyword evidence="9" id="KW-1133">Transmembrane helix</keyword>
<evidence type="ECO:0000256" key="1">
    <source>
        <dbReference type="ARBA" id="ARBA00001971"/>
    </source>
</evidence>
<reference evidence="10" key="1">
    <citation type="submission" date="2022-08" db="EMBL/GenBank/DDBJ databases">
        <authorList>
            <consortium name="DOE Joint Genome Institute"/>
            <person name="Min B."/>
            <person name="Riley R."/>
            <person name="Sierra-Patev S."/>
            <person name="Naranjo-Ortiz M."/>
            <person name="Looney B."/>
            <person name="Konkel Z."/>
            <person name="Slot J.C."/>
            <person name="Sakamoto Y."/>
            <person name="Steenwyk J.L."/>
            <person name="Rokas A."/>
            <person name="Carro J."/>
            <person name="Camarero S."/>
            <person name="Ferreira P."/>
            <person name="Molpeceres G."/>
            <person name="Ruiz-Duenas F.J."/>
            <person name="Serrano A."/>
            <person name="Henrissat B."/>
            <person name="Drula E."/>
            <person name="Hughes K.W."/>
            <person name="Mata J.L."/>
            <person name="Ishikawa N.K."/>
            <person name="Vargas-Isla R."/>
            <person name="Ushijima S."/>
            <person name="Smith C.A."/>
            <person name="Ahrendt S."/>
            <person name="Andreopoulos W."/>
            <person name="He G."/>
            <person name="Labutti K."/>
            <person name="Lipzen A."/>
            <person name="Ng V."/>
            <person name="Sandor L."/>
            <person name="Barry K."/>
            <person name="Martinez A.T."/>
            <person name="Xiao Y."/>
            <person name="Gibbons J.G."/>
            <person name="Terashima K."/>
            <person name="Hibbett D.S."/>
            <person name="Grigoriev I.V."/>
        </authorList>
    </citation>
    <scope>NUCLEOTIDE SEQUENCE</scope>
    <source>
        <strain evidence="10">TFB10827</strain>
    </source>
</reference>
<feature type="transmembrane region" description="Helical" evidence="9">
    <location>
        <begin position="7"/>
        <end position="32"/>
    </location>
</feature>
<dbReference type="InterPro" id="IPR017972">
    <property type="entry name" value="Cyt_P450_CS"/>
</dbReference>
<dbReference type="InterPro" id="IPR002401">
    <property type="entry name" value="Cyt_P450_E_grp-I"/>
</dbReference>
<dbReference type="SUPFAM" id="SSF48264">
    <property type="entry name" value="Cytochrome P450"/>
    <property type="match status" value="1"/>
</dbReference>
<dbReference type="Gene3D" id="1.10.630.10">
    <property type="entry name" value="Cytochrome P450"/>
    <property type="match status" value="1"/>
</dbReference>
<keyword evidence="9" id="KW-0472">Membrane</keyword>
<comment type="cofactor">
    <cofactor evidence="1">
        <name>heme</name>
        <dbReference type="ChEBI" id="CHEBI:30413"/>
    </cofactor>
</comment>
<dbReference type="InterPro" id="IPR001128">
    <property type="entry name" value="Cyt_P450"/>
</dbReference>
<dbReference type="PRINTS" id="PR00385">
    <property type="entry name" value="P450"/>
</dbReference>
<evidence type="ECO:0000256" key="9">
    <source>
        <dbReference type="SAM" id="Phobius"/>
    </source>
</evidence>
<dbReference type="Proteomes" id="UP001163828">
    <property type="component" value="Unassembled WGS sequence"/>
</dbReference>
<evidence type="ECO:0000256" key="2">
    <source>
        <dbReference type="ARBA" id="ARBA00010617"/>
    </source>
</evidence>
<name>A0ABQ8Q7W7_9AGAR</name>
<keyword evidence="11" id="KW-1185">Reference proteome</keyword>
<evidence type="ECO:0000256" key="4">
    <source>
        <dbReference type="ARBA" id="ARBA00022723"/>
    </source>
</evidence>
<keyword evidence="6 8" id="KW-0408">Iron</keyword>
<accession>A0ABQ8Q7W7</accession>